<evidence type="ECO:0000256" key="7">
    <source>
        <dbReference type="ARBA" id="ARBA00022842"/>
    </source>
</evidence>
<feature type="domain" description="Integrase catalytic" evidence="15">
    <location>
        <begin position="52"/>
        <end position="189"/>
    </location>
</feature>
<keyword evidence="6" id="KW-0378">Hydrolase</keyword>
<evidence type="ECO:0000256" key="11">
    <source>
        <dbReference type="ARBA" id="ARBA00022932"/>
    </source>
</evidence>
<evidence type="ECO:0000256" key="5">
    <source>
        <dbReference type="ARBA" id="ARBA00022759"/>
    </source>
</evidence>
<evidence type="ECO:0000256" key="12">
    <source>
        <dbReference type="ARBA" id="ARBA00023172"/>
    </source>
</evidence>
<keyword evidence="5" id="KW-0255">Endonuclease</keyword>
<name>A0A9Q3CR39_9BASI</name>
<evidence type="ECO:0000256" key="1">
    <source>
        <dbReference type="ARBA" id="ARBA00022578"/>
    </source>
</evidence>
<protein>
    <recommendedName>
        <fullName evidence="15">Integrase catalytic domain-containing protein</fullName>
    </recommendedName>
</protein>
<dbReference type="SUPFAM" id="SSF53098">
    <property type="entry name" value="Ribonuclease H-like"/>
    <property type="match status" value="1"/>
</dbReference>
<dbReference type="GO" id="GO:0005634">
    <property type="term" value="C:nucleus"/>
    <property type="evidence" value="ECO:0007669"/>
    <property type="project" value="UniProtKB-ARBA"/>
</dbReference>
<dbReference type="GO" id="GO:0016787">
    <property type="term" value="F:hydrolase activity"/>
    <property type="evidence" value="ECO:0007669"/>
    <property type="project" value="UniProtKB-KW"/>
</dbReference>
<dbReference type="GO" id="GO:0006310">
    <property type="term" value="P:DNA recombination"/>
    <property type="evidence" value="ECO:0007669"/>
    <property type="project" value="UniProtKB-KW"/>
</dbReference>
<dbReference type="AlphaFoldDB" id="A0A9Q3CR39"/>
<evidence type="ECO:0000256" key="2">
    <source>
        <dbReference type="ARBA" id="ARBA00022695"/>
    </source>
</evidence>
<keyword evidence="11" id="KW-0239">DNA-directed DNA polymerase</keyword>
<evidence type="ECO:0000256" key="9">
    <source>
        <dbReference type="ARBA" id="ARBA00022908"/>
    </source>
</evidence>
<organism evidence="16 17">
    <name type="scientific">Austropuccinia psidii MF-1</name>
    <dbReference type="NCBI Taxonomy" id="1389203"/>
    <lineage>
        <taxon>Eukaryota</taxon>
        <taxon>Fungi</taxon>
        <taxon>Dikarya</taxon>
        <taxon>Basidiomycota</taxon>
        <taxon>Pucciniomycotina</taxon>
        <taxon>Pucciniomycetes</taxon>
        <taxon>Pucciniales</taxon>
        <taxon>Sphaerophragmiaceae</taxon>
        <taxon>Austropuccinia</taxon>
    </lineage>
</organism>
<evidence type="ECO:0000256" key="8">
    <source>
        <dbReference type="ARBA" id="ARBA00022884"/>
    </source>
</evidence>
<reference evidence="16" key="1">
    <citation type="submission" date="2021-03" db="EMBL/GenBank/DDBJ databases">
        <title>Draft genome sequence of rust myrtle Austropuccinia psidii MF-1, a brazilian biotype.</title>
        <authorList>
            <person name="Quecine M.C."/>
            <person name="Pachon D.M.R."/>
            <person name="Bonatelli M.L."/>
            <person name="Correr F.H."/>
            <person name="Franceschini L.M."/>
            <person name="Leite T.F."/>
            <person name="Margarido G.R.A."/>
            <person name="Almeida C.A."/>
            <person name="Ferrarezi J.A."/>
            <person name="Labate C.A."/>
        </authorList>
    </citation>
    <scope>NUCLEOTIDE SEQUENCE</scope>
    <source>
        <strain evidence="16">MF-1</strain>
    </source>
</reference>
<dbReference type="GO" id="GO:0003723">
    <property type="term" value="F:RNA binding"/>
    <property type="evidence" value="ECO:0007669"/>
    <property type="project" value="UniProtKB-KW"/>
</dbReference>
<comment type="caution">
    <text evidence="16">The sequence shown here is derived from an EMBL/GenBank/DDBJ whole genome shotgun (WGS) entry which is preliminary data.</text>
</comment>
<comment type="catalytic activity">
    <reaction evidence="13">
        <text>DNA(n) + a 2'-deoxyribonucleoside 5'-triphosphate = DNA(n+1) + diphosphate</text>
        <dbReference type="Rhea" id="RHEA:22508"/>
        <dbReference type="Rhea" id="RHEA-COMP:17339"/>
        <dbReference type="Rhea" id="RHEA-COMP:17340"/>
        <dbReference type="ChEBI" id="CHEBI:33019"/>
        <dbReference type="ChEBI" id="CHEBI:61560"/>
        <dbReference type="ChEBI" id="CHEBI:173112"/>
        <dbReference type="EC" id="2.7.7.49"/>
    </reaction>
</comment>
<evidence type="ECO:0000313" key="17">
    <source>
        <dbReference type="Proteomes" id="UP000765509"/>
    </source>
</evidence>
<dbReference type="Proteomes" id="UP000765509">
    <property type="component" value="Unassembled WGS sequence"/>
</dbReference>
<keyword evidence="1" id="KW-0815">Transposition</keyword>
<keyword evidence="12" id="KW-0233">DNA recombination</keyword>
<evidence type="ECO:0000313" key="16">
    <source>
        <dbReference type="EMBL" id="MBW0489839.1"/>
    </source>
</evidence>
<comment type="catalytic activity">
    <reaction evidence="14">
        <text>DNA(n) + a 2'-deoxyribonucleoside 5'-triphosphate = DNA(n+1) + diphosphate</text>
        <dbReference type="Rhea" id="RHEA:22508"/>
        <dbReference type="Rhea" id="RHEA-COMP:17339"/>
        <dbReference type="Rhea" id="RHEA-COMP:17340"/>
        <dbReference type="ChEBI" id="CHEBI:33019"/>
        <dbReference type="ChEBI" id="CHEBI:61560"/>
        <dbReference type="ChEBI" id="CHEBI:173112"/>
        <dbReference type="EC" id="2.7.7.7"/>
    </reaction>
</comment>
<evidence type="ECO:0000256" key="10">
    <source>
        <dbReference type="ARBA" id="ARBA00022918"/>
    </source>
</evidence>
<evidence type="ECO:0000259" key="15">
    <source>
        <dbReference type="PROSITE" id="PS50994"/>
    </source>
</evidence>
<dbReference type="GO" id="GO:0003964">
    <property type="term" value="F:RNA-directed DNA polymerase activity"/>
    <property type="evidence" value="ECO:0007669"/>
    <property type="project" value="UniProtKB-KW"/>
</dbReference>
<keyword evidence="2" id="KW-0548">Nucleotidyltransferase</keyword>
<keyword evidence="4" id="KW-0479">Metal-binding</keyword>
<keyword evidence="11" id="KW-0808">Transferase</keyword>
<dbReference type="GO" id="GO:0032196">
    <property type="term" value="P:transposition"/>
    <property type="evidence" value="ECO:0007669"/>
    <property type="project" value="UniProtKB-KW"/>
</dbReference>
<dbReference type="GO" id="GO:0046872">
    <property type="term" value="F:metal ion binding"/>
    <property type="evidence" value="ECO:0007669"/>
    <property type="project" value="UniProtKB-KW"/>
</dbReference>
<dbReference type="GO" id="GO:0004519">
    <property type="term" value="F:endonuclease activity"/>
    <property type="evidence" value="ECO:0007669"/>
    <property type="project" value="UniProtKB-KW"/>
</dbReference>
<keyword evidence="7" id="KW-0460">Magnesium</keyword>
<dbReference type="GO" id="GO:0003887">
    <property type="term" value="F:DNA-directed DNA polymerase activity"/>
    <property type="evidence" value="ECO:0007669"/>
    <property type="project" value="UniProtKB-KW"/>
</dbReference>
<dbReference type="PANTHER" id="PTHR42648">
    <property type="entry name" value="TRANSPOSASE, PUTATIVE-RELATED"/>
    <property type="match status" value="1"/>
</dbReference>
<evidence type="ECO:0000256" key="13">
    <source>
        <dbReference type="ARBA" id="ARBA00048173"/>
    </source>
</evidence>
<dbReference type="PANTHER" id="PTHR42648:SF11">
    <property type="entry name" value="TRANSPOSON TY4-P GAG-POL POLYPROTEIN"/>
    <property type="match status" value="1"/>
</dbReference>
<dbReference type="PROSITE" id="PS50994">
    <property type="entry name" value="INTEGRASE"/>
    <property type="match status" value="1"/>
</dbReference>
<gene>
    <name evidence="16" type="ORF">O181_029554</name>
</gene>
<evidence type="ECO:0000256" key="6">
    <source>
        <dbReference type="ARBA" id="ARBA00022801"/>
    </source>
</evidence>
<keyword evidence="3" id="KW-0540">Nuclease</keyword>
<keyword evidence="17" id="KW-1185">Reference proteome</keyword>
<dbReference type="Pfam" id="PF00665">
    <property type="entry name" value="rve"/>
    <property type="match status" value="1"/>
</dbReference>
<accession>A0A9Q3CR39</accession>
<evidence type="ECO:0000256" key="14">
    <source>
        <dbReference type="ARBA" id="ARBA00049244"/>
    </source>
</evidence>
<keyword evidence="9" id="KW-0229">DNA integration</keyword>
<evidence type="ECO:0000256" key="4">
    <source>
        <dbReference type="ARBA" id="ARBA00022723"/>
    </source>
</evidence>
<keyword evidence="10" id="KW-0695">RNA-directed DNA polymerase</keyword>
<dbReference type="Gene3D" id="3.30.420.10">
    <property type="entry name" value="Ribonuclease H-like superfamily/Ribonuclease H"/>
    <property type="match status" value="1"/>
</dbReference>
<evidence type="ECO:0000256" key="3">
    <source>
        <dbReference type="ARBA" id="ARBA00022722"/>
    </source>
</evidence>
<dbReference type="EMBL" id="AVOT02010284">
    <property type="protein sequence ID" value="MBW0489839.1"/>
    <property type="molecule type" value="Genomic_DNA"/>
</dbReference>
<dbReference type="InterPro" id="IPR039537">
    <property type="entry name" value="Retrotran_Ty1/copia-like"/>
</dbReference>
<dbReference type="InterPro" id="IPR001584">
    <property type="entry name" value="Integrase_cat-core"/>
</dbReference>
<dbReference type="GO" id="GO:0015074">
    <property type="term" value="P:DNA integration"/>
    <property type="evidence" value="ECO:0007669"/>
    <property type="project" value="UniProtKB-KW"/>
</dbReference>
<keyword evidence="8" id="KW-0694">RNA-binding</keyword>
<dbReference type="OrthoDB" id="2281046at2759"/>
<dbReference type="InterPro" id="IPR036397">
    <property type="entry name" value="RNaseH_sf"/>
</dbReference>
<proteinExistence type="predicted"/>
<dbReference type="InterPro" id="IPR012337">
    <property type="entry name" value="RNaseH-like_sf"/>
</dbReference>
<sequence length="189" mass="21418">MGHLSVRNLNFLLKYKAADGIKHSCFQNISVCHPCSIAKSEHRPVKNASRNLIKKPGDVAVVDLIGPLPVSLNNMQYVLMIQDVFSKVVVAIPILDKSEAKSSFKLWMVQFMNVTNNSIKILQSDNGEEFKNNIIEQFLLNKGIIHEFAMPYEHHQNGTIEGTNRTVSEMARTMLTASNLPFYLWPWAF</sequence>